<keyword evidence="8" id="KW-0472">Membrane</keyword>
<evidence type="ECO:0000256" key="8">
    <source>
        <dbReference type="SAM" id="Phobius"/>
    </source>
</evidence>
<sequence>MRLWSGLARRTVAFSVLLGLLTTTVVAYFFFRRGSEAGIRSTTHFLSSALRATYVPQCQAAPAGWSFTLPEGLHLVAFDASQVLAPGWTAAPDTGPDPSLVARLAAGEEQPIILYFPLFEGKRWGGAVLMRGAESGPCSLIECRWPVTTVRLYGLRWMLLAAVIVASLGAALSTTSVIRPLLRRLRRLHRAAGQLGGSSYASTEDKLPDELGELSRVLDTAHARVVADAARIEEQKHALERFLSDVAHDLKTPIASLQLSLELAATAPSEEVSGLLVQGIEDTVYLTSLVDNLRLACQLGEGVDPLAGDPRAELGAIVQRVTRRLSLLARRKELTLEAAYPDAALWVRCNPTMLEQAVSNLLHNAITHGHRGGHVVAVLEAVGAERFRLTVLDDGPGVTPEELERLGERLFRSSQARRRDPRGSGLGVAIVRELGRRVGLEVAFVPNAPHGLKVIIEGPCAPG</sequence>
<evidence type="ECO:0000256" key="5">
    <source>
        <dbReference type="ARBA" id="ARBA00022692"/>
    </source>
</evidence>
<dbReference type="InterPro" id="IPR003594">
    <property type="entry name" value="HATPase_dom"/>
</dbReference>
<comment type="catalytic activity">
    <reaction evidence="1">
        <text>ATP + protein L-histidine = ADP + protein N-phospho-L-histidine.</text>
        <dbReference type="EC" id="2.7.13.3"/>
    </reaction>
</comment>
<dbReference type="PROSITE" id="PS50109">
    <property type="entry name" value="HIS_KIN"/>
    <property type="match status" value="1"/>
</dbReference>
<evidence type="ECO:0000313" key="11">
    <source>
        <dbReference type="Proteomes" id="UP001291309"/>
    </source>
</evidence>
<dbReference type="SMART" id="SM00388">
    <property type="entry name" value="HisKA"/>
    <property type="match status" value="1"/>
</dbReference>
<evidence type="ECO:0000256" key="2">
    <source>
        <dbReference type="ARBA" id="ARBA00012438"/>
    </source>
</evidence>
<dbReference type="CDD" id="cd00082">
    <property type="entry name" value="HisKA"/>
    <property type="match status" value="1"/>
</dbReference>
<dbReference type="GO" id="GO:0016301">
    <property type="term" value="F:kinase activity"/>
    <property type="evidence" value="ECO:0007669"/>
    <property type="project" value="UniProtKB-KW"/>
</dbReference>
<dbReference type="EMBL" id="JAXIVS010000022">
    <property type="protein sequence ID" value="MDY7232671.1"/>
    <property type="molecule type" value="Genomic_DNA"/>
</dbReference>
<gene>
    <name evidence="10" type="ORF">SYV04_40170</name>
</gene>
<keyword evidence="5 8" id="KW-0812">Transmembrane</keyword>
<evidence type="ECO:0000256" key="3">
    <source>
        <dbReference type="ARBA" id="ARBA00022553"/>
    </source>
</evidence>
<dbReference type="InterPro" id="IPR050428">
    <property type="entry name" value="TCS_sensor_his_kinase"/>
</dbReference>
<dbReference type="InterPro" id="IPR036890">
    <property type="entry name" value="HATPase_C_sf"/>
</dbReference>
<name>A0ABU5HGT7_9BACT</name>
<keyword evidence="11" id="KW-1185">Reference proteome</keyword>
<dbReference type="RefSeq" id="WP_321551385.1">
    <property type="nucleotide sequence ID" value="NZ_JAXIVS010000022.1"/>
</dbReference>
<keyword evidence="6 10" id="KW-0418">Kinase</keyword>
<keyword evidence="4" id="KW-0808">Transferase</keyword>
<proteinExistence type="predicted"/>
<feature type="domain" description="Histidine kinase" evidence="9">
    <location>
        <begin position="245"/>
        <end position="462"/>
    </location>
</feature>
<dbReference type="SMART" id="SM00387">
    <property type="entry name" value="HATPase_c"/>
    <property type="match status" value="1"/>
</dbReference>
<evidence type="ECO:0000256" key="7">
    <source>
        <dbReference type="ARBA" id="ARBA00022989"/>
    </source>
</evidence>
<feature type="transmembrane region" description="Helical" evidence="8">
    <location>
        <begin position="12"/>
        <end position="31"/>
    </location>
</feature>
<evidence type="ECO:0000313" key="10">
    <source>
        <dbReference type="EMBL" id="MDY7232671.1"/>
    </source>
</evidence>
<dbReference type="EC" id="2.7.13.3" evidence="2"/>
<dbReference type="PANTHER" id="PTHR45436">
    <property type="entry name" value="SENSOR HISTIDINE KINASE YKOH"/>
    <property type="match status" value="1"/>
</dbReference>
<protein>
    <recommendedName>
        <fullName evidence="2">histidine kinase</fullName>
        <ecNumber evidence="2">2.7.13.3</ecNumber>
    </recommendedName>
</protein>
<accession>A0ABU5HGT7</accession>
<dbReference type="InterPro" id="IPR036097">
    <property type="entry name" value="HisK_dim/P_sf"/>
</dbReference>
<dbReference type="PANTHER" id="PTHR45436:SF5">
    <property type="entry name" value="SENSOR HISTIDINE KINASE TRCS"/>
    <property type="match status" value="1"/>
</dbReference>
<keyword evidence="7 8" id="KW-1133">Transmembrane helix</keyword>
<organism evidence="10 11">
    <name type="scientific">Hyalangium rubrum</name>
    <dbReference type="NCBI Taxonomy" id="3103134"/>
    <lineage>
        <taxon>Bacteria</taxon>
        <taxon>Pseudomonadati</taxon>
        <taxon>Myxococcota</taxon>
        <taxon>Myxococcia</taxon>
        <taxon>Myxococcales</taxon>
        <taxon>Cystobacterineae</taxon>
        <taxon>Archangiaceae</taxon>
        <taxon>Hyalangium</taxon>
    </lineage>
</organism>
<dbReference type="Proteomes" id="UP001291309">
    <property type="component" value="Unassembled WGS sequence"/>
</dbReference>
<evidence type="ECO:0000256" key="6">
    <source>
        <dbReference type="ARBA" id="ARBA00022777"/>
    </source>
</evidence>
<dbReference type="InterPro" id="IPR005467">
    <property type="entry name" value="His_kinase_dom"/>
</dbReference>
<dbReference type="SUPFAM" id="SSF55874">
    <property type="entry name" value="ATPase domain of HSP90 chaperone/DNA topoisomerase II/histidine kinase"/>
    <property type="match status" value="1"/>
</dbReference>
<comment type="caution">
    <text evidence="10">The sequence shown here is derived from an EMBL/GenBank/DDBJ whole genome shotgun (WGS) entry which is preliminary data.</text>
</comment>
<dbReference type="Gene3D" id="1.10.287.130">
    <property type="match status" value="1"/>
</dbReference>
<evidence type="ECO:0000259" key="9">
    <source>
        <dbReference type="PROSITE" id="PS50109"/>
    </source>
</evidence>
<dbReference type="Pfam" id="PF00512">
    <property type="entry name" value="HisKA"/>
    <property type="match status" value="1"/>
</dbReference>
<reference evidence="10 11" key="1">
    <citation type="submission" date="2023-12" db="EMBL/GenBank/DDBJ databases">
        <title>the genome sequence of Hyalangium sp. s54d21.</title>
        <authorList>
            <person name="Zhang X."/>
        </authorList>
    </citation>
    <scope>NUCLEOTIDE SEQUENCE [LARGE SCALE GENOMIC DNA]</scope>
    <source>
        <strain evidence="11">s54d21</strain>
    </source>
</reference>
<evidence type="ECO:0000256" key="1">
    <source>
        <dbReference type="ARBA" id="ARBA00000085"/>
    </source>
</evidence>
<keyword evidence="3" id="KW-0597">Phosphoprotein</keyword>
<dbReference type="Gene3D" id="3.30.565.10">
    <property type="entry name" value="Histidine kinase-like ATPase, C-terminal domain"/>
    <property type="match status" value="1"/>
</dbReference>
<dbReference type="Pfam" id="PF02518">
    <property type="entry name" value="HATPase_c"/>
    <property type="match status" value="1"/>
</dbReference>
<dbReference type="SUPFAM" id="SSF47384">
    <property type="entry name" value="Homodimeric domain of signal transducing histidine kinase"/>
    <property type="match status" value="1"/>
</dbReference>
<dbReference type="InterPro" id="IPR003661">
    <property type="entry name" value="HisK_dim/P_dom"/>
</dbReference>
<feature type="transmembrane region" description="Helical" evidence="8">
    <location>
        <begin position="157"/>
        <end position="182"/>
    </location>
</feature>
<evidence type="ECO:0000256" key="4">
    <source>
        <dbReference type="ARBA" id="ARBA00022679"/>
    </source>
</evidence>